<dbReference type="Pfam" id="PF13456">
    <property type="entry name" value="RVT_3"/>
    <property type="match status" value="1"/>
</dbReference>
<dbReference type="InterPro" id="IPR052929">
    <property type="entry name" value="RNase_H-like_EbsB-rel"/>
</dbReference>
<organism evidence="2 3">
    <name type="scientific">Acer negundo</name>
    <name type="common">Box elder</name>
    <dbReference type="NCBI Taxonomy" id="4023"/>
    <lineage>
        <taxon>Eukaryota</taxon>
        <taxon>Viridiplantae</taxon>
        <taxon>Streptophyta</taxon>
        <taxon>Embryophyta</taxon>
        <taxon>Tracheophyta</taxon>
        <taxon>Spermatophyta</taxon>
        <taxon>Magnoliopsida</taxon>
        <taxon>eudicotyledons</taxon>
        <taxon>Gunneridae</taxon>
        <taxon>Pentapetalae</taxon>
        <taxon>rosids</taxon>
        <taxon>malvids</taxon>
        <taxon>Sapindales</taxon>
        <taxon>Sapindaceae</taxon>
        <taxon>Hippocastanoideae</taxon>
        <taxon>Acereae</taxon>
        <taxon>Acer</taxon>
    </lineage>
</organism>
<proteinExistence type="predicted"/>
<dbReference type="InterPro" id="IPR002156">
    <property type="entry name" value="RNaseH_domain"/>
</dbReference>
<dbReference type="InterPro" id="IPR044730">
    <property type="entry name" value="RNase_H-like_dom_plant"/>
</dbReference>
<accession>A0AAD5IEX8</accession>
<sequence>MDFIYGSYRKLSKGDFGLLCTIVWRNWFIRNSLLFNTKPPEFQSTIEWCKKILVDFRRRNGSSPGLVSSVDSLEVSWSPPLLASFKVNCRASTDFVSKTSGIGIVIRNHIGCVLSSNSLFQDSGSDFMSANAIAILKAIQFVKNCGLVRFYVESDATNVVNLINLDSPVNCCWGNIVGDIHVIMSEQGLSSITFDKAAYMLDRQALRSKKDIIWKRHSI</sequence>
<reference evidence="2" key="1">
    <citation type="journal article" date="2022" name="Plant J.">
        <title>Strategies of tolerance reflected in two North American maple genomes.</title>
        <authorList>
            <person name="McEvoy S.L."/>
            <person name="Sezen U.U."/>
            <person name="Trouern-Trend A."/>
            <person name="McMahon S.M."/>
            <person name="Schaberg P.G."/>
            <person name="Yang J."/>
            <person name="Wegrzyn J.L."/>
            <person name="Swenson N.G."/>
        </authorList>
    </citation>
    <scope>NUCLEOTIDE SEQUENCE</scope>
    <source>
        <strain evidence="2">91603</strain>
    </source>
</reference>
<dbReference type="CDD" id="cd06222">
    <property type="entry name" value="RNase_H_like"/>
    <property type="match status" value="1"/>
</dbReference>
<dbReference type="GO" id="GO:0003676">
    <property type="term" value="F:nucleic acid binding"/>
    <property type="evidence" value="ECO:0007669"/>
    <property type="project" value="InterPro"/>
</dbReference>
<evidence type="ECO:0000313" key="2">
    <source>
        <dbReference type="EMBL" id="KAI9161460.1"/>
    </source>
</evidence>
<comment type="caution">
    <text evidence="2">The sequence shown here is derived from an EMBL/GenBank/DDBJ whole genome shotgun (WGS) entry which is preliminary data.</text>
</comment>
<protein>
    <recommendedName>
        <fullName evidence="1">RNase H type-1 domain-containing protein</fullName>
    </recommendedName>
</protein>
<evidence type="ECO:0000259" key="1">
    <source>
        <dbReference type="Pfam" id="PF13456"/>
    </source>
</evidence>
<reference evidence="2" key="2">
    <citation type="submission" date="2023-02" db="EMBL/GenBank/DDBJ databases">
        <authorList>
            <person name="Swenson N.G."/>
            <person name="Wegrzyn J.L."/>
            <person name="Mcevoy S.L."/>
        </authorList>
    </citation>
    <scope>NUCLEOTIDE SEQUENCE</scope>
    <source>
        <strain evidence="2">91603</strain>
        <tissue evidence="2">Leaf</tissue>
    </source>
</reference>
<feature type="domain" description="RNase H type-1" evidence="1">
    <location>
        <begin position="88"/>
        <end position="186"/>
    </location>
</feature>
<keyword evidence="3" id="KW-1185">Reference proteome</keyword>
<dbReference type="Proteomes" id="UP001064489">
    <property type="component" value="Chromosome 2"/>
</dbReference>
<evidence type="ECO:0000313" key="3">
    <source>
        <dbReference type="Proteomes" id="UP001064489"/>
    </source>
</evidence>
<dbReference type="GO" id="GO:0004523">
    <property type="term" value="F:RNA-DNA hybrid ribonuclease activity"/>
    <property type="evidence" value="ECO:0007669"/>
    <property type="project" value="InterPro"/>
</dbReference>
<dbReference type="AlphaFoldDB" id="A0AAD5IEX8"/>
<name>A0AAD5IEX8_ACENE</name>
<dbReference type="PANTHER" id="PTHR47074:SF48">
    <property type="entry name" value="POLYNUCLEOTIDYL TRANSFERASE, RIBONUCLEASE H-LIKE SUPERFAMILY PROTEIN"/>
    <property type="match status" value="1"/>
</dbReference>
<gene>
    <name evidence="2" type="ORF">LWI28_017684</name>
</gene>
<dbReference type="EMBL" id="JAJSOW010000106">
    <property type="protein sequence ID" value="KAI9161460.1"/>
    <property type="molecule type" value="Genomic_DNA"/>
</dbReference>
<dbReference type="PANTHER" id="PTHR47074">
    <property type="entry name" value="BNAC02G40300D PROTEIN"/>
    <property type="match status" value="1"/>
</dbReference>